<keyword evidence="4" id="KW-1185">Reference proteome</keyword>
<dbReference type="Proteomes" id="UP000192903">
    <property type="component" value="Unassembled WGS sequence"/>
</dbReference>
<evidence type="ECO:0000313" key="3">
    <source>
        <dbReference type="EMBL" id="SMF65795.1"/>
    </source>
</evidence>
<feature type="signal peptide" evidence="2">
    <location>
        <begin position="1"/>
        <end position="27"/>
    </location>
</feature>
<keyword evidence="2" id="KW-0732">Signal</keyword>
<protein>
    <submittedName>
        <fullName evidence="3">Uncharacterized protein</fullName>
    </submittedName>
</protein>
<feature type="chain" id="PRO_5012304559" evidence="2">
    <location>
        <begin position="28"/>
        <end position="103"/>
    </location>
</feature>
<evidence type="ECO:0000256" key="2">
    <source>
        <dbReference type="SAM" id="SignalP"/>
    </source>
</evidence>
<accession>A0A1X7G8E1</accession>
<reference evidence="4" key="1">
    <citation type="submission" date="2017-04" db="EMBL/GenBank/DDBJ databases">
        <authorList>
            <person name="Varghese N."/>
            <person name="Submissions S."/>
        </authorList>
    </citation>
    <scope>NUCLEOTIDE SEQUENCE [LARGE SCALE GENOMIC DNA]</scope>
    <source>
        <strain evidence="4">B4P</strain>
    </source>
</reference>
<evidence type="ECO:0000256" key="1">
    <source>
        <dbReference type="SAM" id="MobiDB-lite"/>
    </source>
</evidence>
<gene>
    <name evidence="3" type="ORF">SAMN02982989_3405</name>
</gene>
<sequence length="103" mass="10389">MRMLRSIVCAGLAMIAVGLCASMPVVAAVPIDVGAVIQPLTAKEYPAPAIATVSEDVAVLPSEAPSIEADHGARSSTADSASSLASSTFNPPAYLHIDPDITG</sequence>
<name>A0A1X7G8E1_9HYPH</name>
<feature type="compositionally biased region" description="Low complexity" evidence="1">
    <location>
        <begin position="74"/>
        <end position="87"/>
    </location>
</feature>
<proteinExistence type="predicted"/>
<dbReference type="AlphaFoldDB" id="A0A1X7G8E1"/>
<feature type="region of interest" description="Disordered" evidence="1">
    <location>
        <begin position="64"/>
        <end position="103"/>
    </location>
</feature>
<evidence type="ECO:0000313" key="4">
    <source>
        <dbReference type="Proteomes" id="UP000192903"/>
    </source>
</evidence>
<organism evidence="3 4">
    <name type="scientific">Xaviernesmea oryzae</name>
    <dbReference type="NCBI Taxonomy" id="464029"/>
    <lineage>
        <taxon>Bacteria</taxon>
        <taxon>Pseudomonadati</taxon>
        <taxon>Pseudomonadota</taxon>
        <taxon>Alphaproteobacteria</taxon>
        <taxon>Hyphomicrobiales</taxon>
        <taxon>Rhizobiaceae</taxon>
        <taxon>Rhizobium/Agrobacterium group</taxon>
        <taxon>Xaviernesmea</taxon>
    </lineage>
</organism>
<dbReference type="EMBL" id="FXAF01000011">
    <property type="protein sequence ID" value="SMF65795.1"/>
    <property type="molecule type" value="Genomic_DNA"/>
</dbReference>